<feature type="region of interest" description="Disordered" evidence="5">
    <location>
        <begin position="1"/>
        <end position="30"/>
    </location>
</feature>
<protein>
    <submittedName>
        <fullName evidence="7">TetR family transcriptional regulator</fullName>
    </submittedName>
</protein>
<dbReference type="GO" id="GO:0045892">
    <property type="term" value="P:negative regulation of DNA-templated transcription"/>
    <property type="evidence" value="ECO:0007669"/>
    <property type="project" value="InterPro"/>
</dbReference>
<evidence type="ECO:0000313" key="7">
    <source>
        <dbReference type="EMBL" id="QGK69994.1"/>
    </source>
</evidence>
<organism evidence="7 8">
    <name type="scientific">Allosaccharopolyspora coralli</name>
    <dbReference type="NCBI Taxonomy" id="2665642"/>
    <lineage>
        <taxon>Bacteria</taxon>
        <taxon>Bacillati</taxon>
        <taxon>Actinomycetota</taxon>
        <taxon>Actinomycetes</taxon>
        <taxon>Pseudonocardiales</taxon>
        <taxon>Pseudonocardiaceae</taxon>
        <taxon>Allosaccharopolyspora</taxon>
    </lineage>
</organism>
<gene>
    <name evidence="7" type="ORF">GIY23_11100</name>
</gene>
<dbReference type="Gene3D" id="1.10.357.10">
    <property type="entry name" value="Tetracycline Repressor, domain 2"/>
    <property type="match status" value="1"/>
</dbReference>
<dbReference type="Pfam" id="PF02909">
    <property type="entry name" value="TetR_C_1"/>
    <property type="match status" value="1"/>
</dbReference>
<evidence type="ECO:0000259" key="6">
    <source>
        <dbReference type="PROSITE" id="PS50977"/>
    </source>
</evidence>
<evidence type="ECO:0000313" key="8">
    <source>
        <dbReference type="Proteomes" id="UP000371041"/>
    </source>
</evidence>
<dbReference type="PANTHER" id="PTHR30055:SF151">
    <property type="entry name" value="TRANSCRIPTIONAL REGULATORY PROTEIN"/>
    <property type="match status" value="1"/>
</dbReference>
<accession>A0A5Q3Q9X2</accession>
<keyword evidence="2 4" id="KW-0238">DNA-binding</keyword>
<dbReference type="RefSeq" id="WP_154076577.1">
    <property type="nucleotide sequence ID" value="NZ_CP045929.1"/>
</dbReference>
<dbReference type="PROSITE" id="PS50977">
    <property type="entry name" value="HTH_TETR_2"/>
    <property type="match status" value="1"/>
</dbReference>
<evidence type="ECO:0000256" key="1">
    <source>
        <dbReference type="ARBA" id="ARBA00023015"/>
    </source>
</evidence>
<keyword evidence="3" id="KW-0804">Transcription</keyword>
<keyword evidence="8" id="KW-1185">Reference proteome</keyword>
<sequence length="271" mass="29221">MTADSHPRSGNAPGAPAAPAPPAGRSGDPERALRVLWRTDERASRKNKPELHVDRIVGTGIALADAHGLDALSMRRVATELGVGTMSLYTYVPGKDELLEAMLDAAYAETAGPERADGGWRAHLEDVARENLALYQRHPWVLRLVTGRPVLGPGELAKYDHEIRGLDGIGLTDVEMDAVLTLVLGHVQSVARVDLDARQSVTSSGESDAQWWDARAPLLETFFDSARYPVAARVGQAVGEAHGAAQSAAYAFEFGLHRILDGVETLLHSRR</sequence>
<dbReference type="GO" id="GO:0000976">
    <property type="term" value="F:transcription cis-regulatory region binding"/>
    <property type="evidence" value="ECO:0007669"/>
    <property type="project" value="TreeGrafter"/>
</dbReference>
<dbReference type="InterPro" id="IPR050109">
    <property type="entry name" value="HTH-type_TetR-like_transc_reg"/>
</dbReference>
<feature type="DNA-binding region" description="H-T-H motif" evidence="4">
    <location>
        <begin position="73"/>
        <end position="92"/>
    </location>
</feature>
<dbReference type="KEGG" id="sace:GIY23_11100"/>
<dbReference type="InterPro" id="IPR036271">
    <property type="entry name" value="Tet_transcr_reg_TetR-rel_C_sf"/>
</dbReference>
<dbReference type="PANTHER" id="PTHR30055">
    <property type="entry name" value="HTH-TYPE TRANSCRIPTIONAL REGULATOR RUTR"/>
    <property type="match status" value="1"/>
</dbReference>
<dbReference type="Gene3D" id="1.10.10.60">
    <property type="entry name" value="Homeodomain-like"/>
    <property type="match status" value="1"/>
</dbReference>
<evidence type="ECO:0000256" key="5">
    <source>
        <dbReference type="SAM" id="MobiDB-lite"/>
    </source>
</evidence>
<dbReference type="EMBL" id="CP045929">
    <property type="protein sequence ID" value="QGK69994.1"/>
    <property type="molecule type" value="Genomic_DNA"/>
</dbReference>
<proteinExistence type="predicted"/>
<dbReference type="SUPFAM" id="SSF46689">
    <property type="entry name" value="Homeodomain-like"/>
    <property type="match status" value="1"/>
</dbReference>
<dbReference type="AlphaFoldDB" id="A0A5Q3Q9X2"/>
<keyword evidence="1" id="KW-0805">Transcription regulation</keyword>
<name>A0A5Q3Q9X2_9PSEU</name>
<dbReference type="InterPro" id="IPR009057">
    <property type="entry name" value="Homeodomain-like_sf"/>
</dbReference>
<dbReference type="Pfam" id="PF00440">
    <property type="entry name" value="TetR_N"/>
    <property type="match status" value="1"/>
</dbReference>
<dbReference type="Proteomes" id="UP000371041">
    <property type="component" value="Chromosome"/>
</dbReference>
<dbReference type="InterPro" id="IPR004111">
    <property type="entry name" value="Repressor_TetR_C"/>
</dbReference>
<feature type="domain" description="HTH tetR-type" evidence="6">
    <location>
        <begin position="50"/>
        <end position="110"/>
    </location>
</feature>
<reference evidence="8" key="1">
    <citation type="submission" date="2019-11" db="EMBL/GenBank/DDBJ databases">
        <title>The complete genome sequence of Saccharopolyspora sp. E2A.</title>
        <authorList>
            <person name="Zhang G."/>
        </authorList>
    </citation>
    <scope>NUCLEOTIDE SEQUENCE [LARGE SCALE GENOMIC DNA]</scope>
    <source>
        <strain evidence="8">E2A</strain>
    </source>
</reference>
<evidence type="ECO:0000256" key="2">
    <source>
        <dbReference type="ARBA" id="ARBA00023125"/>
    </source>
</evidence>
<evidence type="ECO:0000256" key="3">
    <source>
        <dbReference type="ARBA" id="ARBA00023163"/>
    </source>
</evidence>
<dbReference type="SUPFAM" id="SSF48498">
    <property type="entry name" value="Tetracyclin repressor-like, C-terminal domain"/>
    <property type="match status" value="1"/>
</dbReference>
<dbReference type="InterPro" id="IPR001647">
    <property type="entry name" value="HTH_TetR"/>
</dbReference>
<dbReference type="GO" id="GO:0003700">
    <property type="term" value="F:DNA-binding transcription factor activity"/>
    <property type="evidence" value="ECO:0007669"/>
    <property type="project" value="TreeGrafter"/>
</dbReference>
<evidence type="ECO:0000256" key="4">
    <source>
        <dbReference type="PROSITE-ProRule" id="PRU00335"/>
    </source>
</evidence>